<reference evidence="2" key="1">
    <citation type="submission" date="2018-02" db="EMBL/GenBank/DDBJ databases">
        <authorList>
            <person name="Cohen D.B."/>
            <person name="Kent A.D."/>
        </authorList>
    </citation>
    <scope>NUCLEOTIDE SEQUENCE</scope>
</reference>
<feature type="compositionally biased region" description="Polar residues" evidence="1">
    <location>
        <begin position="33"/>
        <end position="44"/>
    </location>
</feature>
<sequence length="44" mass="5007">MEFTMVSLVAIAPNNPYEAHQRNNFKSPRAPNNPLQSFISSSWN</sequence>
<protein>
    <submittedName>
        <fullName evidence="2">Uncharacterized protein</fullName>
    </submittedName>
</protein>
<evidence type="ECO:0000313" key="2">
    <source>
        <dbReference type="EMBL" id="SPC90090.1"/>
    </source>
</evidence>
<accession>A0A2N9FSN8</accession>
<dbReference type="EMBL" id="OIVN01001116">
    <property type="protein sequence ID" value="SPC90090.1"/>
    <property type="molecule type" value="Genomic_DNA"/>
</dbReference>
<feature type="region of interest" description="Disordered" evidence="1">
    <location>
        <begin position="17"/>
        <end position="44"/>
    </location>
</feature>
<proteinExistence type="predicted"/>
<evidence type="ECO:0000256" key="1">
    <source>
        <dbReference type="SAM" id="MobiDB-lite"/>
    </source>
</evidence>
<dbReference type="AlphaFoldDB" id="A0A2N9FSN8"/>
<gene>
    <name evidence="2" type="ORF">FSB_LOCUS17972</name>
</gene>
<organism evidence="2">
    <name type="scientific">Fagus sylvatica</name>
    <name type="common">Beechnut</name>
    <dbReference type="NCBI Taxonomy" id="28930"/>
    <lineage>
        <taxon>Eukaryota</taxon>
        <taxon>Viridiplantae</taxon>
        <taxon>Streptophyta</taxon>
        <taxon>Embryophyta</taxon>
        <taxon>Tracheophyta</taxon>
        <taxon>Spermatophyta</taxon>
        <taxon>Magnoliopsida</taxon>
        <taxon>eudicotyledons</taxon>
        <taxon>Gunneridae</taxon>
        <taxon>Pentapetalae</taxon>
        <taxon>rosids</taxon>
        <taxon>fabids</taxon>
        <taxon>Fagales</taxon>
        <taxon>Fagaceae</taxon>
        <taxon>Fagus</taxon>
    </lineage>
</organism>
<name>A0A2N9FSN8_FAGSY</name>